<evidence type="ECO:0000256" key="7">
    <source>
        <dbReference type="RuleBase" id="RU361185"/>
    </source>
</evidence>
<evidence type="ECO:0000313" key="11">
    <source>
        <dbReference type="Proteomes" id="UP000886998"/>
    </source>
</evidence>
<dbReference type="Pfam" id="PF00088">
    <property type="entry name" value="Trefoil"/>
    <property type="match status" value="1"/>
</dbReference>
<dbReference type="AlphaFoldDB" id="A0A8X6Y1J9"/>
<name>A0A8X6Y1J9_9ARAC</name>
<dbReference type="InterPro" id="IPR017853">
    <property type="entry name" value="GH"/>
</dbReference>
<keyword evidence="4" id="KW-1015">Disulfide bond</keyword>
<comment type="subcellular location">
    <subcellularLocation>
        <location evidence="1">Membrane</location>
    </subcellularLocation>
</comment>
<feature type="domain" description="P-type" evidence="9">
    <location>
        <begin position="78"/>
        <end position="139"/>
    </location>
</feature>
<accession>A0A8X6Y1J9</accession>
<comment type="similarity">
    <text evidence="2 7">Belongs to the glycosyl hydrolase 31 family.</text>
</comment>
<comment type="caution">
    <text evidence="10">The sequence shown here is derived from an EMBL/GenBank/DDBJ whole genome shotgun (WGS) entry which is preliminary data.</text>
</comment>
<dbReference type="Gene3D" id="2.60.40.1180">
    <property type="entry name" value="Golgi alpha-mannosidase II"/>
    <property type="match status" value="2"/>
</dbReference>
<dbReference type="Gene3D" id="3.20.20.80">
    <property type="entry name" value="Glycosidases"/>
    <property type="match status" value="1"/>
</dbReference>
<dbReference type="SUPFAM" id="SSF74650">
    <property type="entry name" value="Galactose mutarotase-like"/>
    <property type="match status" value="1"/>
</dbReference>
<dbReference type="OrthoDB" id="6418918at2759"/>
<dbReference type="PROSITE" id="PS51448">
    <property type="entry name" value="P_TREFOIL_2"/>
    <property type="match status" value="1"/>
</dbReference>
<dbReference type="InterPro" id="IPR000519">
    <property type="entry name" value="P_trefoil_dom"/>
</dbReference>
<dbReference type="GO" id="GO:0090599">
    <property type="term" value="F:alpha-glucosidase activity"/>
    <property type="evidence" value="ECO:0007669"/>
    <property type="project" value="UniProtKB-ARBA"/>
</dbReference>
<evidence type="ECO:0000256" key="3">
    <source>
        <dbReference type="ARBA" id="ARBA00023136"/>
    </source>
</evidence>
<evidence type="ECO:0000259" key="9">
    <source>
        <dbReference type="PROSITE" id="PS51448"/>
    </source>
</evidence>
<reference evidence="10" key="1">
    <citation type="submission" date="2020-08" db="EMBL/GenBank/DDBJ databases">
        <title>Multicomponent nature underlies the extraordinary mechanical properties of spider dragline silk.</title>
        <authorList>
            <person name="Kono N."/>
            <person name="Nakamura H."/>
            <person name="Mori M."/>
            <person name="Yoshida Y."/>
            <person name="Ohtoshi R."/>
            <person name="Malay A.D."/>
            <person name="Moran D.A.P."/>
            <person name="Tomita M."/>
            <person name="Numata K."/>
            <person name="Arakawa K."/>
        </authorList>
    </citation>
    <scope>NUCLEOTIDE SEQUENCE</scope>
</reference>
<keyword evidence="3 8" id="KW-0472">Membrane</keyword>
<dbReference type="PANTHER" id="PTHR22762">
    <property type="entry name" value="ALPHA-GLUCOSIDASE"/>
    <property type="match status" value="1"/>
</dbReference>
<keyword evidence="11" id="KW-1185">Reference proteome</keyword>
<keyword evidence="8" id="KW-1133">Transmembrane helix</keyword>
<dbReference type="InterPro" id="IPR011013">
    <property type="entry name" value="Gal_mutarotase_sf_dom"/>
</dbReference>
<dbReference type="GO" id="GO:0030246">
    <property type="term" value="F:carbohydrate binding"/>
    <property type="evidence" value="ECO:0007669"/>
    <property type="project" value="InterPro"/>
</dbReference>
<dbReference type="Gene3D" id="2.60.40.1760">
    <property type="entry name" value="glycosyl hydrolase (family 31)"/>
    <property type="match status" value="1"/>
</dbReference>
<keyword evidence="7" id="KW-0378">Hydrolase</keyword>
<dbReference type="SUPFAM" id="SSF51445">
    <property type="entry name" value="(Trans)glycosidases"/>
    <property type="match status" value="1"/>
</dbReference>
<evidence type="ECO:0000256" key="4">
    <source>
        <dbReference type="ARBA" id="ARBA00023157"/>
    </source>
</evidence>
<dbReference type="GO" id="GO:0016020">
    <property type="term" value="C:membrane"/>
    <property type="evidence" value="ECO:0007669"/>
    <property type="project" value="UniProtKB-SubCell"/>
</dbReference>
<sequence length="976" mass="110685">MTTAFSPVPQTPIPNCKKRTCCTGQKLVSYSCKVWSMIIICLMLIAAAAALLYVLLSKKTGSRPENILTRSKPNDWFPDCPSGFLSLEELFDCYPDDPSVGRTSCEARGCCYVNQQYFDIDSNKTVETFDRMPKCVYPKNYGYVSMGKTTPIFNGFMLPLQRIPAPSRYGDDFQVVHMKVEMQTTYRLRIKKDLIFYDPDIYHFEVPSPNIHTHTPVQANGQNGREVSLYSVSYDVHNILTTFKVRRSDTDTVIFDTSVGALLLSNQFLELTTKLASSNVYGFKQHEKIQPQNGFHTETFTMFTSKSEDGKSSNIHPMYMCLENDGNAYGVLLLNSNAMEVLLHPLPAVTFRTVGGILDFYIFLGPSPEEVIQQYTEAVGRSSMPPYWSLGLQIGRSSYQSIEEIEKFLDEFKAKHIPVESLVLNEDVLVKVLSASKDFNKFSDLTHNLTNKNHKLVLQLEANIPKDLILNRDSVFNTAQINDVFISDKWGWNPIEGKFQGKTVLYPDFGHSESIIWWSEVLKKISSFIEFDGLWLINNEPTSSVDGSVSGCLSDNYNSPPYVPGALGDKIYHQTLCMDAVLHWRADVMSHYDSHNLYAHSMAVTTEQALVSNFPSKRKLIITESTFVGTGQFAGHYFKNVQNNWEGLRSSVSSVLTLGIHGIILTGTSVCEDDLGNGERSEELCLRWLQCAIFFPLLQLHNGAADYIFELGLANKESFHVIRNALSRRYELFPQLYTLLYLAHTKGSTVIRSLFHNFPKDNETYSITSQFMWGSSLLISPILEQNIKELSFYLPQGIWYDFYQGDPIYSSGKWYTVTSGSFIDNKQPAMMHIRAGHIITLQKPAETITISRQNPMSILVALDSSLEANGLLYWDDGETKNSLVLGEYLLVEYTAKGNSLNVTGHFGKKVLKSSFYKSAIEQVRIMGLSRPPKRVIIDKSYILSNKQYHWNYDTMVLDLKLILIPLGRKTELQWYF</sequence>
<feature type="transmembrane region" description="Helical" evidence="8">
    <location>
        <begin position="34"/>
        <end position="56"/>
    </location>
</feature>
<dbReference type="EMBL" id="BMAV01014490">
    <property type="protein sequence ID" value="GFY62926.1"/>
    <property type="molecule type" value="Genomic_DNA"/>
</dbReference>
<dbReference type="Pfam" id="PF01055">
    <property type="entry name" value="Glyco_hydro_31_2nd"/>
    <property type="match status" value="1"/>
</dbReference>
<dbReference type="CDD" id="cd14752">
    <property type="entry name" value="GH31_N"/>
    <property type="match status" value="1"/>
</dbReference>
<keyword evidence="7" id="KW-0326">Glycosidase</keyword>
<dbReference type="Proteomes" id="UP000886998">
    <property type="component" value="Unassembled WGS sequence"/>
</dbReference>
<gene>
    <name evidence="10" type="primary">MGAM</name>
    <name evidence="10" type="ORF">TNIN_253572</name>
</gene>
<organism evidence="10 11">
    <name type="scientific">Trichonephila inaurata madagascariensis</name>
    <dbReference type="NCBI Taxonomy" id="2747483"/>
    <lineage>
        <taxon>Eukaryota</taxon>
        <taxon>Metazoa</taxon>
        <taxon>Ecdysozoa</taxon>
        <taxon>Arthropoda</taxon>
        <taxon>Chelicerata</taxon>
        <taxon>Arachnida</taxon>
        <taxon>Araneae</taxon>
        <taxon>Araneomorphae</taxon>
        <taxon>Entelegynae</taxon>
        <taxon>Araneoidea</taxon>
        <taxon>Nephilidae</taxon>
        <taxon>Trichonephila</taxon>
        <taxon>Trichonephila inaurata</taxon>
    </lineage>
</organism>
<evidence type="ECO:0000256" key="8">
    <source>
        <dbReference type="SAM" id="Phobius"/>
    </source>
</evidence>
<dbReference type="PANTHER" id="PTHR22762:SF133">
    <property type="entry name" value="P-TYPE DOMAIN-CONTAINING PROTEIN"/>
    <property type="match status" value="1"/>
</dbReference>
<dbReference type="InterPro" id="IPR048395">
    <property type="entry name" value="Glyco_hydro_31_C"/>
</dbReference>
<evidence type="ECO:0000256" key="6">
    <source>
        <dbReference type="PROSITE-ProRule" id="PRU00779"/>
    </source>
</evidence>
<protein>
    <submittedName>
        <fullName evidence="10">Maltase-glucoamylase, intestinal</fullName>
    </submittedName>
</protein>
<keyword evidence="8" id="KW-0812">Transmembrane</keyword>
<dbReference type="Pfam" id="PF21365">
    <property type="entry name" value="Glyco_hydro_31_3rd"/>
    <property type="match status" value="1"/>
</dbReference>
<dbReference type="InterPro" id="IPR013780">
    <property type="entry name" value="Glyco_hydro_b"/>
</dbReference>
<dbReference type="InterPro" id="IPR000322">
    <property type="entry name" value="Glyco_hydro_31_TIM"/>
</dbReference>
<dbReference type="Gene3D" id="4.10.110.10">
    <property type="entry name" value="Spasmolytic Protein, domain 1"/>
    <property type="match status" value="1"/>
</dbReference>
<proteinExistence type="inferred from homology"/>
<dbReference type="InterPro" id="IPR044913">
    <property type="entry name" value="P_trefoil_dom_sf"/>
</dbReference>
<dbReference type="SUPFAM" id="SSF51011">
    <property type="entry name" value="Glycosyl hydrolase domain"/>
    <property type="match status" value="1"/>
</dbReference>
<keyword evidence="5" id="KW-0325">Glycoprotein</keyword>
<evidence type="ECO:0000313" key="10">
    <source>
        <dbReference type="EMBL" id="GFY62926.1"/>
    </source>
</evidence>
<comment type="caution">
    <text evidence="6">Lacks conserved residue(s) required for the propagation of feature annotation.</text>
</comment>
<evidence type="ECO:0000256" key="2">
    <source>
        <dbReference type="ARBA" id="ARBA00007806"/>
    </source>
</evidence>
<dbReference type="GO" id="GO:0005975">
    <property type="term" value="P:carbohydrate metabolic process"/>
    <property type="evidence" value="ECO:0007669"/>
    <property type="project" value="InterPro"/>
</dbReference>
<evidence type="ECO:0000256" key="5">
    <source>
        <dbReference type="ARBA" id="ARBA00023180"/>
    </source>
</evidence>
<evidence type="ECO:0000256" key="1">
    <source>
        <dbReference type="ARBA" id="ARBA00004370"/>
    </source>
</evidence>
<dbReference type="CDD" id="cd00111">
    <property type="entry name" value="Trefoil"/>
    <property type="match status" value="1"/>
</dbReference>